<name>A0AAW0MX26_9GOBI</name>
<dbReference type="PANTHER" id="PTHR22045">
    <property type="entry name" value="PROLINE AND SERINE-RICH PROTEIN 3"/>
    <property type="match status" value="1"/>
</dbReference>
<dbReference type="InterPro" id="IPR037646">
    <property type="entry name" value="PROSER3"/>
</dbReference>
<keyword evidence="3" id="KW-1185">Reference proteome</keyword>
<dbReference type="EMBL" id="JBBPFD010000019">
    <property type="protein sequence ID" value="KAK7886682.1"/>
    <property type="molecule type" value="Genomic_DNA"/>
</dbReference>
<dbReference type="PANTHER" id="PTHR22045:SF6">
    <property type="entry name" value="PROLINE AND SERINE-RICH PROTEIN 3"/>
    <property type="match status" value="1"/>
</dbReference>
<feature type="compositionally biased region" description="Basic and acidic residues" evidence="1">
    <location>
        <begin position="380"/>
        <end position="395"/>
    </location>
</feature>
<accession>A0AAW0MX26</accession>
<evidence type="ECO:0000313" key="2">
    <source>
        <dbReference type="EMBL" id="KAK7886682.1"/>
    </source>
</evidence>
<feature type="compositionally biased region" description="Basic and acidic residues" evidence="1">
    <location>
        <begin position="409"/>
        <end position="422"/>
    </location>
</feature>
<organism evidence="2 3">
    <name type="scientific">Mugilogobius chulae</name>
    <name type="common">yellowstripe goby</name>
    <dbReference type="NCBI Taxonomy" id="88201"/>
    <lineage>
        <taxon>Eukaryota</taxon>
        <taxon>Metazoa</taxon>
        <taxon>Chordata</taxon>
        <taxon>Craniata</taxon>
        <taxon>Vertebrata</taxon>
        <taxon>Euteleostomi</taxon>
        <taxon>Actinopterygii</taxon>
        <taxon>Neopterygii</taxon>
        <taxon>Teleostei</taxon>
        <taxon>Neoteleostei</taxon>
        <taxon>Acanthomorphata</taxon>
        <taxon>Gobiaria</taxon>
        <taxon>Gobiiformes</taxon>
        <taxon>Gobioidei</taxon>
        <taxon>Gobiidae</taxon>
        <taxon>Gobionellinae</taxon>
        <taxon>Mugilogobius</taxon>
    </lineage>
</organism>
<gene>
    <name evidence="2" type="ORF">WMY93_026303</name>
</gene>
<reference evidence="3" key="1">
    <citation type="submission" date="2024-04" db="EMBL/GenBank/DDBJ databases">
        <title>Salinicola lusitanus LLJ914,a marine bacterium isolated from the Okinawa Trough.</title>
        <authorList>
            <person name="Li J."/>
        </authorList>
    </citation>
    <scope>NUCLEOTIDE SEQUENCE [LARGE SCALE GENOMIC DNA]</scope>
</reference>
<evidence type="ECO:0000256" key="1">
    <source>
        <dbReference type="SAM" id="MobiDB-lite"/>
    </source>
</evidence>
<feature type="region of interest" description="Disordered" evidence="1">
    <location>
        <begin position="380"/>
        <end position="428"/>
    </location>
</feature>
<dbReference type="AlphaFoldDB" id="A0AAW0MX26"/>
<sequence length="514" mass="58173">MSQVFQNRNTQTQCLLNKSNQLSKIPSLPKTKKKMSGLVHAKAEPILKQRTESLQQNGNQDYSTGSDLERCSIYVDRFRHGQPQSREERQQCSNSEKEQLPFWWASSPSLPIHLTPEKTVQKLPHHNTAISPCQGSLSVFSDILQCEPYESEILLLQERASTLLQKDEFSLDEDSLPVSSDGVGCSDFSSPISADESARKPMISSFPKYNIVMPLRPEEDILFQWRLRRKMEKARDATLSPQHLDTYDWQGLNKGQPLNSDHQIMDQHTTPPDLQQGTTHRLINRPHFATLDQQTSVTNATTIPTTKVFPGSVVPSPQSFAHVPSHMHLLCDILPCPNRTSYHHEEKTFFQKSDSSLNLPSESPLTGCVEKDDHLIHVKSTEASKKQPVKNIEKKLLKKSTSTQRLGQKHKDSNKKSREDKTPPTFPLKSALGQVVSEVLFPTDVQDNPPAVPPSLVTDPQQNNNYESAELISHFLNEAEGIQMKRSLKTILCFKCFENRGNGLKNKSMKWTYC</sequence>
<dbReference type="Proteomes" id="UP001460270">
    <property type="component" value="Unassembled WGS sequence"/>
</dbReference>
<protein>
    <submittedName>
        <fullName evidence="2">Uncharacterized protein</fullName>
    </submittedName>
</protein>
<evidence type="ECO:0000313" key="3">
    <source>
        <dbReference type="Proteomes" id="UP001460270"/>
    </source>
</evidence>
<comment type="caution">
    <text evidence="2">The sequence shown here is derived from an EMBL/GenBank/DDBJ whole genome shotgun (WGS) entry which is preliminary data.</text>
</comment>
<proteinExistence type="predicted"/>